<comment type="caution">
    <text evidence="1">The sequence shown here is derived from an EMBL/GenBank/DDBJ whole genome shotgun (WGS) entry which is preliminary data.</text>
</comment>
<dbReference type="AlphaFoldDB" id="A0A846MPM3"/>
<reference evidence="1 2" key="1">
    <citation type="submission" date="2020-03" db="EMBL/GenBank/DDBJ databases">
        <title>Genomic Encyclopedia of Type Strains, Phase IV (KMG-IV): sequencing the most valuable type-strain genomes for metagenomic binning, comparative biology and taxonomic classification.</title>
        <authorList>
            <person name="Goeker M."/>
        </authorList>
    </citation>
    <scope>NUCLEOTIDE SEQUENCE [LARGE SCALE GENOMIC DNA]</scope>
    <source>
        <strain evidence="1 2">DSM 5718</strain>
    </source>
</reference>
<dbReference type="RefSeq" id="WP_166918775.1">
    <property type="nucleotide sequence ID" value="NZ_JAASRN010000001.1"/>
</dbReference>
<proteinExistence type="predicted"/>
<name>A0A846MPM3_9BACT</name>
<gene>
    <name evidence="1" type="ORF">FHS56_001034</name>
</gene>
<evidence type="ECO:0000313" key="1">
    <source>
        <dbReference type="EMBL" id="NIK73548.1"/>
    </source>
</evidence>
<organism evidence="1 2">
    <name type="scientific">Thermonema lapsum</name>
    <dbReference type="NCBI Taxonomy" id="28195"/>
    <lineage>
        <taxon>Bacteria</taxon>
        <taxon>Pseudomonadati</taxon>
        <taxon>Bacteroidota</taxon>
        <taxon>Cytophagia</taxon>
        <taxon>Cytophagales</taxon>
        <taxon>Thermonemataceae</taxon>
        <taxon>Thermonema</taxon>
    </lineage>
</organism>
<dbReference type="EMBL" id="JAASRN010000001">
    <property type="protein sequence ID" value="NIK73548.1"/>
    <property type="molecule type" value="Genomic_DNA"/>
</dbReference>
<dbReference type="Proteomes" id="UP000537126">
    <property type="component" value="Unassembled WGS sequence"/>
</dbReference>
<keyword evidence="2" id="KW-1185">Reference proteome</keyword>
<accession>A0A846MPM3</accession>
<evidence type="ECO:0000313" key="2">
    <source>
        <dbReference type="Proteomes" id="UP000537126"/>
    </source>
</evidence>
<protein>
    <submittedName>
        <fullName evidence="1">Uncharacterized protein</fullName>
    </submittedName>
</protein>
<sequence>MVLPEVIIHLLIKLCSIRKQLSWQIYCNYVDAAGRSIFHIVLNDTVRNTRFAKLTFYADTLEVLQCQYVGYKPSMPVELTDLLLELIHFEIEQTSTF</sequence>